<dbReference type="Pfam" id="PF06259">
    <property type="entry name" value="Abhydrolase_8"/>
    <property type="match status" value="1"/>
</dbReference>
<keyword evidence="2" id="KW-0378">Hydrolase</keyword>
<feature type="domain" description="DUF1023" evidence="1">
    <location>
        <begin position="338"/>
        <end position="493"/>
    </location>
</feature>
<proteinExistence type="predicted"/>
<protein>
    <submittedName>
        <fullName evidence="2">Alpha/beta hydrolase family protein</fullName>
    </submittedName>
</protein>
<evidence type="ECO:0000313" key="2">
    <source>
        <dbReference type="EMBL" id="ROR80653.1"/>
    </source>
</evidence>
<dbReference type="InterPro" id="IPR010427">
    <property type="entry name" value="DUF1023"/>
</dbReference>
<gene>
    <name evidence="2" type="ORF">EDD42_0696</name>
</gene>
<dbReference type="InterPro" id="IPR029058">
    <property type="entry name" value="AB_hydrolase_fold"/>
</dbReference>
<sequence>MTWVPEDPSTGSSEGLDGARATLLDDGLAAGLISDSLSWTITGMRTVWSGSGVKEWCAALDAHRARVTAFAEVAGTAAEAIAWYTEEFERIQRATLTQQWLLAEVADDRSKHDRRVAEFVGPVSADQQRIWAKQSAALDHEREVSLTLIARLAEERTTAENTFTGLMQAAIPATWGATRRLAADLGISDPSIMTPHHLAAAAAAGTLGLERLFERLMTLTPEQVAEYWAILPRSVIDALIAAHPDAIGNLGGAAYADRSLANVSRLDQLLTDAQTAYDQALEHAGDPLSQAVGALAQALDRLEAAKYLADNYANGKGLGNKPPQYLISLDTTVEGVPLAAISVGDLDTATDATFFVPGMGSSVNEAEDYLRGVIELRKAVKTSAAVLWLGYRSPDVTNVLSDDHARTGGAQLGAALGGYDAMRKAAGGGAKLNVIGHSYGTTTAAYALNRGDYDVDTFTMLGSAGIPPDIGVNDLNMPPKDVYATRANWDLVAGFGQHASDRFDPEAVDWGAHVFGADGTDTLEGVTEHNAVGSNESEDDHKYLGKDTECMANIFKILQGDGEHTTGGRRFLLLPNRPRVPSEW</sequence>
<comment type="caution">
    <text evidence="2">The sequence shown here is derived from an EMBL/GenBank/DDBJ whole genome shotgun (WGS) entry which is preliminary data.</text>
</comment>
<dbReference type="Proteomes" id="UP000266915">
    <property type="component" value="Unassembled WGS sequence"/>
</dbReference>
<organism evidence="2 3">
    <name type="scientific">Plantibacter flavus</name>
    <dbReference type="NCBI Taxonomy" id="150123"/>
    <lineage>
        <taxon>Bacteria</taxon>
        <taxon>Bacillati</taxon>
        <taxon>Actinomycetota</taxon>
        <taxon>Actinomycetes</taxon>
        <taxon>Micrococcales</taxon>
        <taxon>Microbacteriaceae</taxon>
        <taxon>Plantibacter</taxon>
    </lineage>
</organism>
<dbReference type="SUPFAM" id="SSF53474">
    <property type="entry name" value="alpha/beta-Hydrolases"/>
    <property type="match status" value="1"/>
</dbReference>
<reference evidence="2 3" key="1">
    <citation type="submission" date="2018-11" db="EMBL/GenBank/DDBJ databases">
        <title>Sequencing the genomes of 1000 actinobacteria strains.</title>
        <authorList>
            <person name="Klenk H.-P."/>
        </authorList>
    </citation>
    <scope>NUCLEOTIDE SEQUENCE [LARGE SCALE GENOMIC DNA]</scope>
    <source>
        <strain evidence="2 3">DSM 14012</strain>
    </source>
</reference>
<dbReference type="AlphaFoldDB" id="A0A3N2BZJ5"/>
<keyword evidence="3" id="KW-1185">Reference proteome</keyword>
<name>A0A3N2BZJ5_9MICO</name>
<dbReference type="RefSeq" id="WP_123539677.1">
    <property type="nucleotide sequence ID" value="NZ_FXAP01000003.1"/>
</dbReference>
<dbReference type="Gene3D" id="3.40.50.1820">
    <property type="entry name" value="alpha/beta hydrolase"/>
    <property type="match status" value="1"/>
</dbReference>
<evidence type="ECO:0000259" key="1">
    <source>
        <dbReference type="Pfam" id="PF06259"/>
    </source>
</evidence>
<dbReference type="EMBL" id="RKHL01000001">
    <property type="protein sequence ID" value="ROR80653.1"/>
    <property type="molecule type" value="Genomic_DNA"/>
</dbReference>
<dbReference type="GO" id="GO:0016787">
    <property type="term" value="F:hydrolase activity"/>
    <property type="evidence" value="ECO:0007669"/>
    <property type="project" value="UniProtKB-KW"/>
</dbReference>
<accession>A0A3N2BZJ5</accession>
<evidence type="ECO:0000313" key="3">
    <source>
        <dbReference type="Proteomes" id="UP000266915"/>
    </source>
</evidence>